<dbReference type="InterPro" id="IPR002347">
    <property type="entry name" value="SDR_fam"/>
</dbReference>
<feature type="non-terminal residue" evidence="2">
    <location>
        <position position="1"/>
    </location>
</feature>
<evidence type="ECO:0000313" key="3">
    <source>
        <dbReference type="Proteomes" id="UP000728032"/>
    </source>
</evidence>
<gene>
    <name evidence="2" type="ORF">ONB1V03_LOCUS15242</name>
</gene>
<dbReference type="Proteomes" id="UP000728032">
    <property type="component" value="Unassembled WGS sequence"/>
</dbReference>
<sequence length="280" mass="30058">SPNHGLEFRHRRRHCPTVCRSGARVVVSGLNGDDISSVAHECSQVSPMAYKPLEVVTDFRIEGDIERLVDTTVHTFGRLDILVNNAGVFDMTDITDPGYITNYNKVIDVNLYSVVLLTQLSVKHLAQTNGNIINISSVEGVQCVSTGLIVINRSAYCMSKSAVIMFTKCMAVELGGKGIRLPPVLQLEDCPPIGPSKHSPPEGLRRTIPGSVRTRMAQNSGISDEVLRKTFGTLISKYPVGRCGEGTDIANAVAFLASDHASFVTGSNLVVDGGHLAAGL</sequence>
<dbReference type="OrthoDB" id="294295at2759"/>
<dbReference type="PANTHER" id="PTHR43975:SF2">
    <property type="entry name" value="EG:BACR7A4.14 PROTEIN-RELATED"/>
    <property type="match status" value="1"/>
</dbReference>
<dbReference type="PANTHER" id="PTHR43975">
    <property type="entry name" value="ZGC:101858"/>
    <property type="match status" value="1"/>
</dbReference>
<evidence type="ECO:0000313" key="2">
    <source>
        <dbReference type="EMBL" id="CAD7658621.1"/>
    </source>
</evidence>
<protein>
    <submittedName>
        <fullName evidence="2">Uncharacterized protein</fullName>
    </submittedName>
</protein>
<dbReference type="PRINTS" id="PR00081">
    <property type="entry name" value="GDHRDH"/>
</dbReference>
<evidence type="ECO:0000256" key="1">
    <source>
        <dbReference type="RuleBase" id="RU000363"/>
    </source>
</evidence>
<keyword evidence="3" id="KW-1185">Reference proteome</keyword>
<accession>A0A7R9MG60</accession>
<dbReference type="SUPFAM" id="SSF51735">
    <property type="entry name" value="NAD(P)-binding Rossmann-fold domains"/>
    <property type="match status" value="1"/>
</dbReference>
<comment type="similarity">
    <text evidence="1">Belongs to the short-chain dehydrogenases/reductases (SDR) family.</text>
</comment>
<name>A0A7R9MG60_9ACAR</name>
<feature type="non-terminal residue" evidence="2">
    <location>
        <position position="280"/>
    </location>
</feature>
<dbReference type="PRINTS" id="PR00080">
    <property type="entry name" value="SDRFAMILY"/>
</dbReference>
<organism evidence="2">
    <name type="scientific">Oppiella nova</name>
    <dbReference type="NCBI Taxonomy" id="334625"/>
    <lineage>
        <taxon>Eukaryota</taxon>
        <taxon>Metazoa</taxon>
        <taxon>Ecdysozoa</taxon>
        <taxon>Arthropoda</taxon>
        <taxon>Chelicerata</taxon>
        <taxon>Arachnida</taxon>
        <taxon>Acari</taxon>
        <taxon>Acariformes</taxon>
        <taxon>Sarcoptiformes</taxon>
        <taxon>Oribatida</taxon>
        <taxon>Brachypylina</taxon>
        <taxon>Oppioidea</taxon>
        <taxon>Oppiidae</taxon>
        <taxon>Oppiella</taxon>
    </lineage>
</organism>
<dbReference type="Gene3D" id="3.40.50.720">
    <property type="entry name" value="NAD(P)-binding Rossmann-like Domain"/>
    <property type="match status" value="2"/>
</dbReference>
<dbReference type="AlphaFoldDB" id="A0A7R9MG60"/>
<dbReference type="InterPro" id="IPR036291">
    <property type="entry name" value="NAD(P)-bd_dom_sf"/>
</dbReference>
<dbReference type="EMBL" id="OC930233">
    <property type="protein sequence ID" value="CAD7658621.1"/>
    <property type="molecule type" value="Genomic_DNA"/>
</dbReference>
<reference evidence="2" key="1">
    <citation type="submission" date="2020-11" db="EMBL/GenBank/DDBJ databases">
        <authorList>
            <person name="Tran Van P."/>
        </authorList>
    </citation>
    <scope>NUCLEOTIDE SEQUENCE</scope>
</reference>
<proteinExistence type="inferred from homology"/>
<dbReference type="EMBL" id="CAJPVJ010015408">
    <property type="protein sequence ID" value="CAG2175807.1"/>
    <property type="molecule type" value="Genomic_DNA"/>
</dbReference>
<dbReference type="Pfam" id="PF00106">
    <property type="entry name" value="adh_short"/>
    <property type="match status" value="1"/>
</dbReference>
<dbReference type="Pfam" id="PF13561">
    <property type="entry name" value="adh_short_C2"/>
    <property type="match status" value="1"/>
</dbReference>